<dbReference type="NCBIfam" id="TIGR01011">
    <property type="entry name" value="rpsB_bact"/>
    <property type="match status" value="1"/>
</dbReference>
<dbReference type="Gene3D" id="1.10.720.30">
    <property type="entry name" value="SAP domain"/>
    <property type="match status" value="1"/>
</dbReference>
<gene>
    <name evidence="5 9" type="primary">rpsB</name>
    <name evidence="9" type="ORF">G4Z02_06650</name>
</gene>
<feature type="region of interest" description="Disordered" evidence="7">
    <location>
        <begin position="232"/>
        <end position="324"/>
    </location>
</feature>
<dbReference type="GO" id="GO:0022627">
    <property type="term" value="C:cytosolic small ribosomal subunit"/>
    <property type="evidence" value="ECO:0007669"/>
    <property type="project" value="TreeGrafter"/>
</dbReference>
<dbReference type="Pfam" id="PF07498">
    <property type="entry name" value="Rho_N"/>
    <property type="match status" value="1"/>
</dbReference>
<evidence type="ECO:0000256" key="7">
    <source>
        <dbReference type="SAM" id="MobiDB-lite"/>
    </source>
</evidence>
<proteinExistence type="inferred from homology"/>
<dbReference type="GO" id="GO:0003735">
    <property type="term" value="F:structural constituent of ribosome"/>
    <property type="evidence" value="ECO:0007669"/>
    <property type="project" value="InterPro"/>
</dbReference>
<feature type="compositionally biased region" description="Basic and acidic residues" evidence="7">
    <location>
        <begin position="251"/>
        <end position="319"/>
    </location>
</feature>
<dbReference type="FunFam" id="1.10.287.610:FF:000001">
    <property type="entry name" value="30S ribosomal protein S2"/>
    <property type="match status" value="1"/>
</dbReference>
<evidence type="ECO:0000256" key="2">
    <source>
        <dbReference type="ARBA" id="ARBA00022980"/>
    </source>
</evidence>
<dbReference type="AlphaFoldDB" id="A0A7L7KT80"/>
<evidence type="ECO:0000259" key="8">
    <source>
        <dbReference type="SMART" id="SM00959"/>
    </source>
</evidence>
<evidence type="ECO:0000256" key="4">
    <source>
        <dbReference type="ARBA" id="ARBA00035256"/>
    </source>
</evidence>
<comment type="similarity">
    <text evidence="1 5 6">Belongs to the universal ribosomal protein uS2 family.</text>
</comment>
<evidence type="ECO:0000313" key="10">
    <source>
        <dbReference type="Proteomes" id="UP000514720"/>
    </source>
</evidence>
<dbReference type="GO" id="GO:0006353">
    <property type="term" value="P:DNA-templated transcription termination"/>
    <property type="evidence" value="ECO:0007669"/>
    <property type="project" value="InterPro"/>
</dbReference>
<dbReference type="InterPro" id="IPR023591">
    <property type="entry name" value="Ribosomal_uS2_flav_dom_sf"/>
</dbReference>
<dbReference type="PROSITE" id="PS00962">
    <property type="entry name" value="RIBOSOMAL_S2_1"/>
    <property type="match status" value="1"/>
</dbReference>
<name>A0A7L7KT80_9MOLU</name>
<dbReference type="PROSITE" id="PS00963">
    <property type="entry name" value="RIBOSOMAL_S2_2"/>
    <property type="match status" value="1"/>
</dbReference>
<keyword evidence="3 5" id="KW-0687">Ribonucleoprotein</keyword>
<evidence type="ECO:0000256" key="3">
    <source>
        <dbReference type="ARBA" id="ARBA00023274"/>
    </source>
</evidence>
<evidence type="ECO:0000256" key="1">
    <source>
        <dbReference type="ARBA" id="ARBA00006242"/>
    </source>
</evidence>
<dbReference type="Gene3D" id="1.10.287.610">
    <property type="entry name" value="Helix hairpin bin"/>
    <property type="match status" value="1"/>
</dbReference>
<dbReference type="GO" id="GO:0006412">
    <property type="term" value="P:translation"/>
    <property type="evidence" value="ECO:0007669"/>
    <property type="project" value="UniProtKB-UniRule"/>
</dbReference>
<keyword evidence="2 5" id="KW-0689">Ribosomal protein</keyword>
<dbReference type="SUPFAM" id="SSF52313">
    <property type="entry name" value="Ribosomal protein S2"/>
    <property type="match status" value="1"/>
</dbReference>
<evidence type="ECO:0000256" key="5">
    <source>
        <dbReference type="HAMAP-Rule" id="MF_00291"/>
    </source>
</evidence>
<dbReference type="Proteomes" id="UP000514720">
    <property type="component" value="Chromosome"/>
</dbReference>
<dbReference type="InterPro" id="IPR005706">
    <property type="entry name" value="Ribosomal_uS2_bac/mit/plastid"/>
</dbReference>
<dbReference type="EMBL" id="CP048914">
    <property type="protein sequence ID" value="QMS85446.1"/>
    <property type="molecule type" value="Genomic_DNA"/>
</dbReference>
<feature type="domain" description="Rho termination factor-like N-terminal" evidence="8">
    <location>
        <begin position="329"/>
        <end position="363"/>
    </location>
</feature>
<dbReference type="SMART" id="SM00959">
    <property type="entry name" value="Rho_N"/>
    <property type="match status" value="1"/>
</dbReference>
<dbReference type="Gene3D" id="3.40.50.10490">
    <property type="entry name" value="Glucose-6-phosphate isomerase like protein, domain 1"/>
    <property type="match status" value="1"/>
</dbReference>
<dbReference type="KEGG" id="xcl:G4Z02_06650"/>
<organism evidence="9 10">
    <name type="scientific">Candidatus Xianfuyuplasma coldseepsis</name>
    <dbReference type="NCBI Taxonomy" id="2782163"/>
    <lineage>
        <taxon>Bacteria</taxon>
        <taxon>Bacillati</taxon>
        <taxon>Mycoplasmatota</taxon>
        <taxon>Mollicutes</taxon>
        <taxon>Candidatus Izemoplasmatales</taxon>
        <taxon>Candidatus Izemoplasmataceae</taxon>
        <taxon>Candidatus Xianfuyuplasma</taxon>
    </lineage>
</organism>
<dbReference type="InterPro" id="IPR036361">
    <property type="entry name" value="SAP_dom_sf"/>
</dbReference>
<reference evidence="9 10" key="1">
    <citation type="submission" date="2020-02" db="EMBL/GenBank/DDBJ databases">
        <authorList>
            <person name="Zheng R.K."/>
            <person name="Sun C.M."/>
        </authorList>
    </citation>
    <scope>NUCLEOTIDE SEQUENCE [LARGE SCALE GENOMIC DNA]</scope>
    <source>
        <strain evidence="10">zrk13</strain>
    </source>
</reference>
<dbReference type="CDD" id="cd01425">
    <property type="entry name" value="RPS2"/>
    <property type="match status" value="1"/>
</dbReference>
<dbReference type="PANTHER" id="PTHR12534">
    <property type="entry name" value="30S RIBOSOMAL PROTEIN S2 PROKARYOTIC AND ORGANELLAR"/>
    <property type="match status" value="1"/>
</dbReference>
<dbReference type="PANTHER" id="PTHR12534:SF0">
    <property type="entry name" value="SMALL RIBOSOMAL SUBUNIT PROTEIN US2M"/>
    <property type="match status" value="1"/>
</dbReference>
<dbReference type="InterPro" id="IPR001865">
    <property type="entry name" value="Ribosomal_uS2"/>
</dbReference>
<dbReference type="HAMAP" id="MF_00291_B">
    <property type="entry name" value="Ribosomal_uS2_B"/>
    <property type="match status" value="1"/>
</dbReference>
<evidence type="ECO:0000313" key="9">
    <source>
        <dbReference type="EMBL" id="QMS85446.1"/>
    </source>
</evidence>
<accession>A0A7L7KT80</accession>
<dbReference type="Pfam" id="PF00318">
    <property type="entry name" value="Ribosomal_S2"/>
    <property type="match status" value="1"/>
</dbReference>
<dbReference type="InterPro" id="IPR018130">
    <property type="entry name" value="Ribosomal_uS2_CS"/>
</dbReference>
<evidence type="ECO:0000256" key="6">
    <source>
        <dbReference type="RuleBase" id="RU003631"/>
    </source>
</evidence>
<protein>
    <recommendedName>
        <fullName evidence="4 5">Small ribosomal subunit protein uS2</fullName>
    </recommendedName>
</protein>
<keyword evidence="10" id="KW-1185">Reference proteome</keyword>
<dbReference type="PRINTS" id="PR00395">
    <property type="entry name" value="RIBOSOMALS2"/>
</dbReference>
<sequence length="363" mass="40935">MGVISMKQLLEAGVHFGHQTRRWNPKMDPYIYTSRGGIHIIDLQKTVVLFEEAYQKLLEVAKNGGKLLFVGTKKQARDVVRAEAERSGQFYVTQRWLGGTLTNFKTIRRSIRKLHDLHRMENDGTFDRLTKKEVIGLRKEMERLEKFLSGIKDMRTLPEAVFVVDPMHEKNAVLEAKKLGIPVYGIVDTNCDPDMVDVIIPGNDDAIRAIKLIAGKFADAFIIGAGGEVEEVVETTEPAKDTRPPRKPRPERRQEKPETKQPKVDKPEPKKEAKAEPKKEVKAAPKKEAKPEPKKEAKAEPKKEVKAAPKKEAPKKEEPVQEVAAEQVDLDSLTVKDLRSLAKERGLTGYSKLKKAELIDALK</sequence>
<dbReference type="InterPro" id="IPR011112">
    <property type="entry name" value="Rho-like_N"/>
</dbReference>